<evidence type="ECO:0000256" key="5">
    <source>
        <dbReference type="ARBA" id="ARBA00022617"/>
    </source>
</evidence>
<dbReference type="Gene3D" id="1.10.468.10">
    <property type="entry name" value="Photosynthetic Reaction Center, subunit C, domain 2"/>
    <property type="match status" value="2"/>
</dbReference>
<dbReference type="InterPro" id="IPR023119">
    <property type="entry name" value="Multihaem_cyt_PRC_cyt_su-like"/>
</dbReference>
<evidence type="ECO:0000256" key="9">
    <source>
        <dbReference type="SAM" id="MobiDB-lite"/>
    </source>
</evidence>
<reference evidence="12" key="1">
    <citation type="submission" date="2016-10" db="EMBL/GenBank/DDBJ databases">
        <authorList>
            <person name="Varghese N."/>
            <person name="Submissions S."/>
        </authorList>
    </citation>
    <scope>NUCLEOTIDE SEQUENCE [LARGE SCALE GENOMIC DNA]</scope>
    <source>
        <strain evidence="12">DSM 21424</strain>
    </source>
</reference>
<dbReference type="Proteomes" id="UP000198922">
    <property type="component" value="Unassembled WGS sequence"/>
</dbReference>
<keyword evidence="5" id="KW-0349">Heme</keyword>
<dbReference type="SUPFAM" id="SSF48695">
    <property type="entry name" value="Multiheme cytochromes"/>
    <property type="match status" value="1"/>
</dbReference>
<evidence type="ECO:0000256" key="8">
    <source>
        <dbReference type="ARBA" id="ARBA00023004"/>
    </source>
</evidence>
<feature type="region of interest" description="Disordered" evidence="9">
    <location>
        <begin position="373"/>
        <end position="433"/>
    </location>
</feature>
<dbReference type="AlphaFoldDB" id="A0A1G7B0P2"/>
<dbReference type="InterPro" id="IPR036280">
    <property type="entry name" value="Multihaem_cyt_sf"/>
</dbReference>
<evidence type="ECO:0000256" key="3">
    <source>
        <dbReference type="ARBA" id="ARBA00022448"/>
    </source>
</evidence>
<evidence type="ECO:0000256" key="2">
    <source>
        <dbReference type="ARBA" id="ARBA00015978"/>
    </source>
</evidence>
<dbReference type="NCBIfam" id="NF040706">
    <property type="entry name" value="photo_cyt_PufC"/>
    <property type="match status" value="1"/>
</dbReference>
<dbReference type="OrthoDB" id="9813732at2"/>
<dbReference type="GO" id="GO:0019684">
    <property type="term" value="P:photosynthesis, light reaction"/>
    <property type="evidence" value="ECO:0007669"/>
    <property type="project" value="InterPro"/>
</dbReference>
<feature type="compositionally biased region" description="Acidic residues" evidence="9">
    <location>
        <begin position="375"/>
        <end position="398"/>
    </location>
</feature>
<sequence length="433" mass="46937">MFPKWFMDWNRSNPTDIYRPGIAVGVVGGAIFVTAMLLTWGWPYPTQSLQTGPRGTGMSVTEFQRQLAVPDPDRALVYDNPPFIPEPGEPLAGEVYENVLVLDDLTEANFLRVMTAITDWVAPEQGCAYCHGDGGVETYGEDNLYTKVVARRMLQMTRHINESWDAHVNANKQVGVTCLTCHRGEPVPSGTWFLSTPTVEAASGWAAVQNRATEVSQSTSLPSDALEKYLLEGEIIAVHDLSSRVENLPGDPLIQQTERTYSLMNYIDNSLGVNCLFCHNSRAFYDPAQVTPQWATASLGIIMALELNTEYLVPLGDLYPPERLGPLHADAPKVACLTCHKGYQQPLQGLNVIADYPELATTGAPVYEAAMEAEAPAEDAAAEDEPVPADEVGDEEAAPADAPPAEDAAAEDAAIEDEAAEEEASGEEAEPAQ</sequence>
<dbReference type="GO" id="GO:0009055">
    <property type="term" value="F:electron transfer activity"/>
    <property type="evidence" value="ECO:0007669"/>
    <property type="project" value="InterPro"/>
</dbReference>
<dbReference type="InterPro" id="IPR003158">
    <property type="entry name" value="Photosyn_RC_cyt_c-su"/>
</dbReference>
<keyword evidence="12" id="KW-1185">Reference proteome</keyword>
<keyword evidence="10" id="KW-0812">Transmembrane</keyword>
<dbReference type="GO" id="GO:0020037">
    <property type="term" value="F:heme binding"/>
    <property type="evidence" value="ECO:0007669"/>
    <property type="project" value="InterPro"/>
</dbReference>
<dbReference type="GO" id="GO:0030077">
    <property type="term" value="C:plasma membrane light-harvesting complex"/>
    <property type="evidence" value="ECO:0007669"/>
    <property type="project" value="InterPro"/>
</dbReference>
<keyword evidence="4" id="KW-0602">Photosynthesis</keyword>
<keyword evidence="8" id="KW-0408">Iron</keyword>
<keyword evidence="10" id="KW-0472">Membrane</keyword>
<evidence type="ECO:0000256" key="10">
    <source>
        <dbReference type="SAM" id="Phobius"/>
    </source>
</evidence>
<evidence type="ECO:0000256" key="6">
    <source>
        <dbReference type="ARBA" id="ARBA00022723"/>
    </source>
</evidence>
<gene>
    <name evidence="11" type="ORF">SAMN04488567_1192</name>
</gene>
<evidence type="ECO:0000256" key="1">
    <source>
        <dbReference type="ARBA" id="ARBA00003196"/>
    </source>
</evidence>
<proteinExistence type="predicted"/>
<keyword evidence="3" id="KW-0813">Transport</keyword>
<dbReference type="STRING" id="521013.SAMN04488567_1192"/>
<dbReference type="GO" id="GO:0005506">
    <property type="term" value="F:iron ion binding"/>
    <property type="evidence" value="ECO:0007669"/>
    <property type="project" value="InterPro"/>
</dbReference>
<dbReference type="Pfam" id="PF02276">
    <property type="entry name" value="CytoC_RC"/>
    <property type="match status" value="1"/>
</dbReference>
<comment type="function">
    <text evidence="1">The reaction center of purple bacteria contains a tightly bound cytochrome molecule which re-reduces the photo oxidized primary electron donor.</text>
</comment>
<keyword evidence="10" id="KW-1133">Transmembrane helix</keyword>
<dbReference type="CDD" id="cd09224">
    <property type="entry name" value="CytoC_RC"/>
    <property type="match status" value="1"/>
</dbReference>
<organism evidence="11 12">
    <name type="scientific">Limimaricola pyoseonensis</name>
    <dbReference type="NCBI Taxonomy" id="521013"/>
    <lineage>
        <taxon>Bacteria</taxon>
        <taxon>Pseudomonadati</taxon>
        <taxon>Pseudomonadota</taxon>
        <taxon>Alphaproteobacteria</taxon>
        <taxon>Rhodobacterales</taxon>
        <taxon>Paracoccaceae</taxon>
        <taxon>Limimaricola</taxon>
    </lineage>
</organism>
<evidence type="ECO:0000313" key="11">
    <source>
        <dbReference type="EMBL" id="SDE20613.1"/>
    </source>
</evidence>
<keyword evidence="7" id="KW-0249">Electron transport</keyword>
<evidence type="ECO:0000256" key="4">
    <source>
        <dbReference type="ARBA" id="ARBA00022531"/>
    </source>
</evidence>
<accession>A0A1G7B0P2</accession>
<protein>
    <recommendedName>
        <fullName evidence="2">Photosynthetic reaction center cytochrome c subunit</fullName>
    </recommendedName>
</protein>
<feature type="transmembrane region" description="Helical" evidence="10">
    <location>
        <begin position="21"/>
        <end position="42"/>
    </location>
</feature>
<evidence type="ECO:0000313" key="12">
    <source>
        <dbReference type="Proteomes" id="UP000198922"/>
    </source>
</evidence>
<dbReference type="EMBL" id="FNAT01000001">
    <property type="protein sequence ID" value="SDE20613.1"/>
    <property type="molecule type" value="Genomic_DNA"/>
</dbReference>
<name>A0A1G7B0P2_9RHOB</name>
<evidence type="ECO:0000256" key="7">
    <source>
        <dbReference type="ARBA" id="ARBA00022982"/>
    </source>
</evidence>
<feature type="compositionally biased region" description="Acidic residues" evidence="9">
    <location>
        <begin position="408"/>
        <end position="433"/>
    </location>
</feature>
<keyword evidence="6" id="KW-0479">Metal-binding</keyword>